<dbReference type="eggNOG" id="ENOG502SHV3">
    <property type="taxonomic scope" value="Eukaryota"/>
</dbReference>
<dbReference type="OrthoDB" id="75145at2759"/>
<dbReference type="OMA" id="REIMPFG"/>
<evidence type="ECO:0000313" key="3">
    <source>
        <dbReference type="Proteomes" id="UP000030762"/>
    </source>
</evidence>
<proteinExistence type="predicted"/>
<name>T0SIJ4_SAPDV</name>
<gene>
    <name evidence="2" type="ORF">SDRG_00480</name>
</gene>
<dbReference type="Proteomes" id="UP000030762">
    <property type="component" value="Unassembled WGS sequence"/>
</dbReference>
<dbReference type="EMBL" id="JH767132">
    <property type="protein sequence ID" value="EQC42757.1"/>
    <property type="molecule type" value="Genomic_DNA"/>
</dbReference>
<organism evidence="2 3">
    <name type="scientific">Saprolegnia diclina (strain VS20)</name>
    <dbReference type="NCBI Taxonomy" id="1156394"/>
    <lineage>
        <taxon>Eukaryota</taxon>
        <taxon>Sar</taxon>
        <taxon>Stramenopiles</taxon>
        <taxon>Oomycota</taxon>
        <taxon>Saprolegniomycetes</taxon>
        <taxon>Saprolegniales</taxon>
        <taxon>Saprolegniaceae</taxon>
        <taxon>Saprolegnia</taxon>
    </lineage>
</organism>
<evidence type="ECO:0000256" key="1">
    <source>
        <dbReference type="SAM" id="MobiDB-lite"/>
    </source>
</evidence>
<accession>T0SIJ4</accession>
<dbReference type="InParanoid" id="T0SIJ4"/>
<feature type="compositionally biased region" description="Acidic residues" evidence="1">
    <location>
        <begin position="18"/>
        <end position="32"/>
    </location>
</feature>
<protein>
    <recommendedName>
        <fullName evidence="4">START domain-containing protein</fullName>
    </recommendedName>
</protein>
<keyword evidence="3" id="KW-1185">Reference proteome</keyword>
<sequence>MSSDDDIVERILFGEFLDEYPGDQGDFEDDGTSETSSTDEKPKRRKRHRITLKQEIDALRAKETDLRTTLDTLSKRAELPLNASVWETRAKDQVVAAQKTLQENTLLRNMLQEQLKTISALERVLKKKPKLALTPQSDHDEWRTWRLGVDSAAREHSMRAILSHLHDRMESELIKNSVYDLKDGHSSLSLRSRHNVLWFDFMQCNVLDAKMDAVAAGLWAVLCQRVKVPRTSVLDANGSILHQVDEDTVYTETRATVTHNLFDVAVQGRYLAQRIVEATRIVFVYRSLLQDDLFPHSPHCFRDNTVGWIVLQPCPDNPSKTIKYVMTQVTKPPRSHEPETEAADAEDIADFALNLLSTHGSKVNDIITKTVA</sequence>
<dbReference type="RefSeq" id="XP_008604180.1">
    <property type="nucleotide sequence ID" value="XM_008605958.1"/>
</dbReference>
<dbReference type="GeneID" id="19941207"/>
<dbReference type="AlphaFoldDB" id="T0SIJ4"/>
<evidence type="ECO:0008006" key="4">
    <source>
        <dbReference type="Google" id="ProtNLM"/>
    </source>
</evidence>
<dbReference type="VEuPathDB" id="FungiDB:SDRG_00480"/>
<reference evidence="2 3" key="1">
    <citation type="submission" date="2012-04" db="EMBL/GenBank/DDBJ databases">
        <title>The Genome Sequence of Saprolegnia declina VS20.</title>
        <authorList>
            <consortium name="The Broad Institute Genome Sequencing Platform"/>
            <person name="Russ C."/>
            <person name="Nusbaum C."/>
            <person name="Tyler B."/>
            <person name="van West P."/>
            <person name="Dieguez-Uribeondo J."/>
            <person name="de Bruijn I."/>
            <person name="Tripathy S."/>
            <person name="Jiang R."/>
            <person name="Young S.K."/>
            <person name="Zeng Q."/>
            <person name="Gargeya S."/>
            <person name="Fitzgerald M."/>
            <person name="Haas B."/>
            <person name="Abouelleil A."/>
            <person name="Alvarado L."/>
            <person name="Arachchi H.M."/>
            <person name="Berlin A."/>
            <person name="Chapman S.B."/>
            <person name="Goldberg J."/>
            <person name="Griggs A."/>
            <person name="Gujja S."/>
            <person name="Hansen M."/>
            <person name="Howarth C."/>
            <person name="Imamovic A."/>
            <person name="Larimer J."/>
            <person name="McCowen C."/>
            <person name="Montmayeur A."/>
            <person name="Murphy C."/>
            <person name="Neiman D."/>
            <person name="Pearson M."/>
            <person name="Priest M."/>
            <person name="Roberts A."/>
            <person name="Saif S."/>
            <person name="Shea T."/>
            <person name="Sisk P."/>
            <person name="Sykes S."/>
            <person name="Wortman J."/>
            <person name="Nusbaum C."/>
            <person name="Birren B."/>
        </authorList>
    </citation>
    <scope>NUCLEOTIDE SEQUENCE [LARGE SCALE GENOMIC DNA]</scope>
    <source>
        <strain evidence="2 3">VS20</strain>
    </source>
</reference>
<evidence type="ECO:0000313" key="2">
    <source>
        <dbReference type="EMBL" id="EQC42757.1"/>
    </source>
</evidence>
<feature type="region of interest" description="Disordered" evidence="1">
    <location>
        <begin position="18"/>
        <end position="46"/>
    </location>
</feature>